<dbReference type="PROSITE" id="PS00606">
    <property type="entry name" value="KS3_1"/>
    <property type="match status" value="1"/>
</dbReference>
<dbReference type="InterPro" id="IPR018201">
    <property type="entry name" value="Ketoacyl_synth_AS"/>
</dbReference>
<dbReference type="EMBL" id="JBHSBI010000051">
    <property type="protein sequence ID" value="MFC4015880.1"/>
    <property type="molecule type" value="Genomic_DNA"/>
</dbReference>
<dbReference type="Pfam" id="PF00109">
    <property type="entry name" value="ketoacyl-synt"/>
    <property type="match status" value="1"/>
</dbReference>
<dbReference type="PROSITE" id="PS52004">
    <property type="entry name" value="KS3_2"/>
    <property type="match status" value="1"/>
</dbReference>
<dbReference type="CDD" id="cd00834">
    <property type="entry name" value="KAS_I_II"/>
    <property type="match status" value="1"/>
</dbReference>
<keyword evidence="6" id="KW-1185">Reference proteome</keyword>
<dbReference type="Gene3D" id="3.40.47.10">
    <property type="match status" value="2"/>
</dbReference>
<dbReference type="InterPro" id="IPR014031">
    <property type="entry name" value="Ketoacyl_synth_C"/>
</dbReference>
<protein>
    <submittedName>
        <fullName evidence="5">Beta-ketoacyl-[acyl-carrier-protein] synthase family protein</fullName>
    </submittedName>
</protein>
<feature type="domain" description="Ketosynthase family 3 (KS3)" evidence="4">
    <location>
        <begin position="1"/>
        <end position="400"/>
    </location>
</feature>
<organism evidence="5 6">
    <name type="scientific">Nonomuraea purpurea</name>
    <dbReference type="NCBI Taxonomy" id="1849276"/>
    <lineage>
        <taxon>Bacteria</taxon>
        <taxon>Bacillati</taxon>
        <taxon>Actinomycetota</taxon>
        <taxon>Actinomycetes</taxon>
        <taxon>Streptosporangiales</taxon>
        <taxon>Streptosporangiaceae</taxon>
        <taxon>Nonomuraea</taxon>
    </lineage>
</organism>
<accession>A0ABV8GT60</accession>
<dbReference type="SMART" id="SM00825">
    <property type="entry name" value="PKS_KS"/>
    <property type="match status" value="1"/>
</dbReference>
<evidence type="ECO:0000313" key="5">
    <source>
        <dbReference type="EMBL" id="MFC4015880.1"/>
    </source>
</evidence>
<dbReference type="RefSeq" id="WP_379535681.1">
    <property type="nucleotide sequence ID" value="NZ_JBHSBI010000051.1"/>
</dbReference>
<keyword evidence="2 3" id="KW-0808">Transferase</keyword>
<dbReference type="Proteomes" id="UP001595851">
    <property type="component" value="Unassembled WGS sequence"/>
</dbReference>
<sequence>MIAVSGLGLVTPAGIGAGATWQRLLTGRPTATRDPDLDGLPVDFSCRIPDYDILVPPRGRWRLDRFTVAALAAAREAVADARLDPGDWQPDRVGVVTGTGTGSMERYLAEFEHLRAGRLTLMSPMAITRSISNMVPAEIALALGARGPNFTVSTACASGATAISVARDLIRSGTCDIVITGGSESVRSRIPAACFHRMGALSTRRDDPAGACRPFHAERDGFVLSEGAAVLILERDLHARARGVQPYAYLAGSASTCDSHHFAAPHPDGDGLATAMTAALREAGLGPGDVGHVNAHGTGTRLNDAAEHRALHQVFTDPPPVTSLKGTIGHAVGASAAIEAACTALSLRHQVIPPTANLDAQDPGIDLDVVAGQARAARMSSAVSSSSAFGGQNTVLVFHRA</sequence>
<dbReference type="InterPro" id="IPR020841">
    <property type="entry name" value="PKS_Beta-ketoAc_synthase_dom"/>
</dbReference>
<dbReference type="InterPro" id="IPR016039">
    <property type="entry name" value="Thiolase-like"/>
</dbReference>
<dbReference type="PANTHER" id="PTHR11712">
    <property type="entry name" value="POLYKETIDE SYNTHASE-RELATED"/>
    <property type="match status" value="1"/>
</dbReference>
<name>A0ABV8GT60_9ACTN</name>
<reference evidence="6" key="1">
    <citation type="journal article" date="2019" name="Int. J. Syst. Evol. Microbiol.">
        <title>The Global Catalogue of Microorganisms (GCM) 10K type strain sequencing project: providing services to taxonomists for standard genome sequencing and annotation.</title>
        <authorList>
            <consortium name="The Broad Institute Genomics Platform"/>
            <consortium name="The Broad Institute Genome Sequencing Center for Infectious Disease"/>
            <person name="Wu L."/>
            <person name="Ma J."/>
        </authorList>
    </citation>
    <scope>NUCLEOTIDE SEQUENCE [LARGE SCALE GENOMIC DNA]</scope>
    <source>
        <strain evidence="6">TBRC 1276</strain>
    </source>
</reference>
<evidence type="ECO:0000256" key="3">
    <source>
        <dbReference type="RuleBase" id="RU003694"/>
    </source>
</evidence>
<gene>
    <name evidence="5" type="ORF">ACFOY2_52325</name>
</gene>
<comment type="similarity">
    <text evidence="1 3">Belongs to the thiolase-like superfamily. Beta-ketoacyl-ACP synthases family.</text>
</comment>
<evidence type="ECO:0000313" key="6">
    <source>
        <dbReference type="Proteomes" id="UP001595851"/>
    </source>
</evidence>
<dbReference type="InterPro" id="IPR000794">
    <property type="entry name" value="Beta-ketoacyl_synthase"/>
</dbReference>
<dbReference type="InterPro" id="IPR014030">
    <property type="entry name" value="Ketoacyl_synth_N"/>
</dbReference>
<evidence type="ECO:0000259" key="4">
    <source>
        <dbReference type="PROSITE" id="PS52004"/>
    </source>
</evidence>
<dbReference type="PANTHER" id="PTHR11712:SF347">
    <property type="entry name" value="BETA KETOACYL-ACYL CARRIER PROTEIN SYNTHASE"/>
    <property type="match status" value="1"/>
</dbReference>
<comment type="caution">
    <text evidence="5">The sequence shown here is derived from an EMBL/GenBank/DDBJ whole genome shotgun (WGS) entry which is preliminary data.</text>
</comment>
<evidence type="ECO:0000256" key="1">
    <source>
        <dbReference type="ARBA" id="ARBA00008467"/>
    </source>
</evidence>
<proteinExistence type="inferred from homology"/>
<evidence type="ECO:0000256" key="2">
    <source>
        <dbReference type="ARBA" id="ARBA00022679"/>
    </source>
</evidence>
<dbReference type="SUPFAM" id="SSF53901">
    <property type="entry name" value="Thiolase-like"/>
    <property type="match status" value="1"/>
</dbReference>
<dbReference type="Pfam" id="PF02801">
    <property type="entry name" value="Ketoacyl-synt_C"/>
    <property type="match status" value="1"/>
</dbReference>